<reference evidence="1 2" key="2">
    <citation type="submission" date="2018-12" db="EMBL/GenBank/DDBJ databases">
        <title>Nakamurella antarcticus sp. nov., isolated from Antarctica South Shetland Islands soil.</title>
        <authorList>
            <person name="Peng F."/>
        </authorList>
    </citation>
    <scope>NUCLEOTIDE SEQUENCE [LARGE SCALE GENOMIC DNA]</scope>
    <source>
        <strain evidence="1 2">S14-144</strain>
    </source>
</reference>
<accession>A0A3G8ZXS4</accession>
<evidence type="ECO:0000313" key="1">
    <source>
        <dbReference type="EMBL" id="AZI59214.1"/>
    </source>
</evidence>
<dbReference type="OrthoDB" id="3825717at2"/>
<reference evidence="1 2" key="1">
    <citation type="submission" date="2018-11" db="EMBL/GenBank/DDBJ databases">
        <authorList>
            <person name="Da X."/>
        </authorList>
    </citation>
    <scope>NUCLEOTIDE SEQUENCE [LARGE SCALE GENOMIC DNA]</scope>
    <source>
        <strain evidence="1 2">S14-144</strain>
    </source>
</reference>
<sequence>MRDTSGVHYSGPTPFHGRVVWLTSSQGGRDTGPPPTPTGEVYIANAYVPPHSFETGLAGFVVRAEDPTAWLSVADASWSIVKNRGAQRVRPGTLLAIAEGRRVVGYFHVNSVD</sequence>
<dbReference type="AlphaFoldDB" id="A0A3G8ZXS4"/>
<gene>
    <name evidence="1" type="ORF">EH165_14770</name>
</gene>
<dbReference type="RefSeq" id="WP_124800118.1">
    <property type="nucleotide sequence ID" value="NZ_CP034170.1"/>
</dbReference>
<dbReference type="EMBL" id="CP034170">
    <property type="protein sequence ID" value="AZI59214.1"/>
    <property type="molecule type" value="Genomic_DNA"/>
</dbReference>
<proteinExistence type="predicted"/>
<protein>
    <submittedName>
        <fullName evidence="1">Uncharacterized protein</fullName>
    </submittedName>
</protein>
<evidence type="ECO:0000313" key="2">
    <source>
        <dbReference type="Proteomes" id="UP000268084"/>
    </source>
</evidence>
<organism evidence="1 2">
    <name type="scientific">Nakamurella antarctica</name>
    <dbReference type="NCBI Taxonomy" id="1902245"/>
    <lineage>
        <taxon>Bacteria</taxon>
        <taxon>Bacillati</taxon>
        <taxon>Actinomycetota</taxon>
        <taxon>Actinomycetes</taxon>
        <taxon>Nakamurellales</taxon>
        <taxon>Nakamurellaceae</taxon>
        <taxon>Nakamurella</taxon>
    </lineage>
</organism>
<name>A0A3G8ZXS4_9ACTN</name>
<dbReference type="KEGG" id="nak:EH165_14770"/>
<dbReference type="Proteomes" id="UP000268084">
    <property type="component" value="Chromosome"/>
</dbReference>
<keyword evidence="2" id="KW-1185">Reference proteome</keyword>